<organism evidence="1 2">
    <name type="scientific">Pseudomonas proteolytica</name>
    <dbReference type="NCBI Taxonomy" id="219574"/>
    <lineage>
        <taxon>Bacteria</taxon>
        <taxon>Pseudomonadati</taxon>
        <taxon>Pseudomonadota</taxon>
        <taxon>Gammaproteobacteria</taxon>
        <taxon>Pseudomonadales</taxon>
        <taxon>Pseudomonadaceae</taxon>
        <taxon>Pseudomonas</taxon>
    </lineage>
</organism>
<keyword evidence="2" id="KW-1185">Reference proteome</keyword>
<accession>A0AAW5A0A7</accession>
<dbReference type="InterPro" id="IPR026988">
    <property type="entry name" value="YaaC-like"/>
</dbReference>
<sequence length="504" mass="56210">MQDSGWKARLDILRDAVKRNMLDKLVGHGWEASIVREVAAGEYVVVKASRGGAERSAAVLYSSATSNNVYKQLAGEVSVIFFNGQPYMVESFAMGVSIPVKPIDDFQPLLIEWNRESSTGKFAPTTMKAEETSIEELQAPRRVLLSETPIEAVWARLAQLKSATLARKMVDRRAQLESLSLEPSTIVSKGEGVAFALRNATDYFSAIDRRNVSQRVLNLYYGTMSFAFAEMLASPSGPQTLSELEATTKKGHGLYTHDGLDDRFESLAIGALVSGFFPSWVKSMSANSLVAAKRKPDGLDALKALPVESWLTMEQLFSRIPEVADLFEDIFEGKPSWVTPAYDQESNGRHHRATTTYALLIDESGRMTVDDIAAFPGAIREIIQVSSRSSASHFRVAIDHPESSIWWDALQLHHSPFKRHALMLPLFGTINEYRATCLVLLYALSILVRYRPSLWRQIQEGELDHFRSLIETFLSAVERILPEQFLEKITGQSISVHQPGSFFS</sequence>
<gene>
    <name evidence="1" type="ORF">GIW75_09960</name>
</gene>
<dbReference type="Proteomes" id="UP000814172">
    <property type="component" value="Unassembled WGS sequence"/>
</dbReference>
<comment type="caution">
    <text evidence="1">The sequence shown here is derived from an EMBL/GenBank/DDBJ whole genome shotgun (WGS) entry which is preliminary data.</text>
</comment>
<dbReference type="AlphaFoldDB" id="A0AAW5A0A7"/>
<dbReference type="RefSeq" id="WP_092238534.1">
    <property type="nucleotide sequence ID" value="NZ_FNTR01000006.1"/>
</dbReference>
<evidence type="ECO:0000313" key="1">
    <source>
        <dbReference type="EMBL" id="MCF5057277.1"/>
    </source>
</evidence>
<protein>
    <submittedName>
        <fullName evidence="1">Uncharacterized protein</fullName>
    </submittedName>
</protein>
<dbReference type="GeneID" id="55542386"/>
<evidence type="ECO:0000313" key="2">
    <source>
        <dbReference type="Proteomes" id="UP000814172"/>
    </source>
</evidence>
<name>A0AAW5A0A7_9PSED</name>
<dbReference type="EMBL" id="WKEW01000024">
    <property type="protein sequence ID" value="MCF5057277.1"/>
    <property type="molecule type" value="Genomic_DNA"/>
</dbReference>
<reference evidence="1 2" key="1">
    <citation type="submission" date="2019-11" db="EMBL/GenBank/DDBJ databases">
        <title>Epiphytic Pseudomonas syringae from cherry orchards.</title>
        <authorList>
            <person name="Hulin M.T."/>
        </authorList>
    </citation>
    <scope>NUCLEOTIDE SEQUENCE [LARGE SCALE GENOMIC DNA]</scope>
    <source>
        <strain evidence="1 2">PA-6-9F</strain>
    </source>
</reference>
<dbReference type="Pfam" id="PF14175">
    <property type="entry name" value="YaaC"/>
    <property type="match status" value="1"/>
</dbReference>
<proteinExistence type="predicted"/>